<reference evidence="1 2" key="2">
    <citation type="submission" date="2018-11" db="EMBL/GenBank/DDBJ databases">
        <authorList>
            <consortium name="Pathogen Informatics"/>
        </authorList>
    </citation>
    <scope>NUCLEOTIDE SEQUENCE [LARGE SCALE GENOMIC DNA]</scope>
</reference>
<accession>A0A183J8R2</accession>
<dbReference type="AlphaFoldDB" id="A0A183J8R2"/>
<dbReference type="EMBL" id="UZAM01017320">
    <property type="protein sequence ID" value="VDP46837.1"/>
    <property type="molecule type" value="Genomic_DNA"/>
</dbReference>
<dbReference type="Proteomes" id="UP000270296">
    <property type="component" value="Unassembled WGS sequence"/>
</dbReference>
<organism evidence="3">
    <name type="scientific">Soboliphyme baturini</name>
    <dbReference type="NCBI Taxonomy" id="241478"/>
    <lineage>
        <taxon>Eukaryota</taxon>
        <taxon>Metazoa</taxon>
        <taxon>Ecdysozoa</taxon>
        <taxon>Nematoda</taxon>
        <taxon>Enoplea</taxon>
        <taxon>Dorylaimia</taxon>
        <taxon>Dioctophymatida</taxon>
        <taxon>Dioctophymatoidea</taxon>
        <taxon>Soboliphymatidae</taxon>
        <taxon>Soboliphyme</taxon>
    </lineage>
</organism>
<evidence type="ECO:0000313" key="2">
    <source>
        <dbReference type="Proteomes" id="UP000270296"/>
    </source>
</evidence>
<proteinExistence type="predicted"/>
<dbReference type="WBParaSite" id="SBAD_0001266501-mRNA-1">
    <property type="protein sequence ID" value="SBAD_0001266501-mRNA-1"/>
    <property type="gene ID" value="SBAD_0001266501"/>
</dbReference>
<sequence length="268" mass="28812">MAHLENGPATGATQCLNSFQNASEETAFGIRENPHTSKMPSAFRAEIPVMQNVGQIACPKSGAGADTDTNQHASKCEDISFAAMQCNVATVKPTGVEQETVMNGASSPEYLPQADLAPCYFKANPATTSQCQGVEQPPGGTSNTPDMKTWLDAILAQETPFPQQVAPPATIDANSYSADISTLNFENFETDVCNNTKNDSFPSETLVTPPPIDEESLAATNWCVRFNESASNEATQGTSKVQTPETENEHDQQIDEFIKFCNDCNCLV</sequence>
<evidence type="ECO:0000313" key="3">
    <source>
        <dbReference type="WBParaSite" id="SBAD_0001266501-mRNA-1"/>
    </source>
</evidence>
<gene>
    <name evidence="1" type="ORF">SBAD_LOCUS12260</name>
</gene>
<evidence type="ECO:0000313" key="1">
    <source>
        <dbReference type="EMBL" id="VDP46837.1"/>
    </source>
</evidence>
<name>A0A183J8R2_9BILA</name>
<protein>
    <submittedName>
        <fullName evidence="1 3">Uncharacterized protein</fullName>
    </submittedName>
</protein>
<reference evidence="3" key="1">
    <citation type="submission" date="2016-06" db="UniProtKB">
        <authorList>
            <consortium name="WormBaseParasite"/>
        </authorList>
    </citation>
    <scope>IDENTIFICATION</scope>
</reference>
<keyword evidence="2" id="KW-1185">Reference proteome</keyword>